<evidence type="ECO:0000259" key="3">
    <source>
        <dbReference type="PROSITE" id="PS50075"/>
    </source>
</evidence>
<evidence type="ECO:0000256" key="2">
    <source>
        <dbReference type="ARBA" id="ARBA00022553"/>
    </source>
</evidence>
<dbReference type="InterPro" id="IPR009081">
    <property type="entry name" value="PP-bd_ACP"/>
</dbReference>
<dbReference type="STRING" id="45073.Lqui_1805"/>
<organism evidence="4 5">
    <name type="scientific">Legionella quinlivanii</name>
    <dbReference type="NCBI Taxonomy" id="45073"/>
    <lineage>
        <taxon>Bacteria</taxon>
        <taxon>Pseudomonadati</taxon>
        <taxon>Pseudomonadota</taxon>
        <taxon>Gammaproteobacteria</taxon>
        <taxon>Legionellales</taxon>
        <taxon>Legionellaceae</taxon>
        <taxon>Legionella</taxon>
    </lineage>
</organism>
<evidence type="ECO:0000256" key="1">
    <source>
        <dbReference type="ARBA" id="ARBA00022450"/>
    </source>
</evidence>
<reference evidence="4 5" key="1">
    <citation type="submission" date="2015-11" db="EMBL/GenBank/DDBJ databases">
        <title>Genomic analysis of 38 Legionella species identifies large and diverse effector repertoires.</title>
        <authorList>
            <person name="Burstein D."/>
            <person name="Amaro F."/>
            <person name="Zusman T."/>
            <person name="Lifshitz Z."/>
            <person name="Cohen O."/>
            <person name="Gilbert J.A."/>
            <person name="Pupko T."/>
            <person name="Shuman H.A."/>
            <person name="Segal G."/>
        </authorList>
    </citation>
    <scope>NUCLEOTIDE SEQUENCE [LARGE SCALE GENOMIC DNA]</scope>
    <source>
        <strain evidence="4 5">CDC#1442-AUS-E</strain>
    </source>
</reference>
<dbReference type="RefSeq" id="WP_058507885.1">
    <property type="nucleotide sequence ID" value="NZ_CAAAIK010000030.1"/>
</dbReference>
<comment type="caution">
    <text evidence="4">The sequence shown here is derived from an EMBL/GenBank/DDBJ whole genome shotgun (WGS) entry which is preliminary data.</text>
</comment>
<dbReference type="Gene3D" id="1.10.1200.10">
    <property type="entry name" value="ACP-like"/>
    <property type="match status" value="1"/>
</dbReference>
<dbReference type="Proteomes" id="UP000054618">
    <property type="component" value="Unassembled WGS sequence"/>
</dbReference>
<name>A0A0W0Y194_9GAMM</name>
<keyword evidence="5" id="KW-1185">Reference proteome</keyword>
<accession>A0A0W0Y194</accession>
<gene>
    <name evidence="4" type="ORF">Lqui_1805</name>
</gene>
<dbReference type="PROSITE" id="PS50075">
    <property type="entry name" value="CARRIER"/>
    <property type="match status" value="1"/>
</dbReference>
<keyword evidence="2" id="KW-0597">Phosphoprotein</keyword>
<dbReference type="InterPro" id="IPR036736">
    <property type="entry name" value="ACP-like_sf"/>
</dbReference>
<dbReference type="AlphaFoldDB" id="A0A0W0Y194"/>
<sequence>MNTQQFNTLIADEEIPDGLIDSLQKCWLELFNSTSIDLNESFFHLGADSITVLKLLFRIQQQFGIRLVFRDIFENPTINLQAHLIKCKTHELS</sequence>
<dbReference type="EMBL" id="LNYS01000008">
    <property type="protein sequence ID" value="KTD50480.1"/>
    <property type="molecule type" value="Genomic_DNA"/>
</dbReference>
<keyword evidence="1" id="KW-0596">Phosphopantetheine</keyword>
<dbReference type="Pfam" id="PF00550">
    <property type="entry name" value="PP-binding"/>
    <property type="match status" value="1"/>
</dbReference>
<proteinExistence type="predicted"/>
<dbReference type="SUPFAM" id="SSF47336">
    <property type="entry name" value="ACP-like"/>
    <property type="match status" value="1"/>
</dbReference>
<dbReference type="PATRIC" id="fig|45073.5.peg.1905"/>
<evidence type="ECO:0000313" key="5">
    <source>
        <dbReference type="Proteomes" id="UP000054618"/>
    </source>
</evidence>
<protein>
    <submittedName>
        <fullName evidence="4">Peptide synthase</fullName>
    </submittedName>
</protein>
<dbReference type="PROSITE" id="PS00012">
    <property type="entry name" value="PHOSPHOPANTETHEINE"/>
    <property type="match status" value="1"/>
</dbReference>
<evidence type="ECO:0000313" key="4">
    <source>
        <dbReference type="EMBL" id="KTD50480.1"/>
    </source>
</evidence>
<feature type="domain" description="Carrier" evidence="3">
    <location>
        <begin position="14"/>
        <end position="89"/>
    </location>
</feature>
<dbReference type="InterPro" id="IPR006162">
    <property type="entry name" value="Ppantetheine_attach_site"/>
</dbReference>
<dbReference type="OrthoDB" id="9803968at2"/>